<dbReference type="InterPro" id="IPR018515">
    <property type="entry name" value="Tuberin-type_domain"/>
</dbReference>
<keyword evidence="4" id="KW-1185">Reference proteome</keyword>
<evidence type="ECO:0000313" key="3">
    <source>
        <dbReference type="EMBL" id="KAK4550669.1"/>
    </source>
</evidence>
<dbReference type="GO" id="GO:0051056">
    <property type="term" value="P:regulation of small GTPase mediated signal transduction"/>
    <property type="evidence" value="ECO:0007669"/>
    <property type="project" value="InterPro"/>
</dbReference>
<evidence type="ECO:0000313" key="4">
    <source>
        <dbReference type="Proteomes" id="UP001324427"/>
    </source>
</evidence>
<evidence type="ECO:0000259" key="2">
    <source>
        <dbReference type="PROSITE" id="PS50085"/>
    </source>
</evidence>
<dbReference type="Gene3D" id="3.40.50.11210">
    <property type="entry name" value="Rap/Ran-GAP"/>
    <property type="match status" value="1"/>
</dbReference>
<dbReference type="EMBL" id="JAVFHQ010000001">
    <property type="protein sequence ID" value="KAK4550669.1"/>
    <property type="molecule type" value="Genomic_DNA"/>
</dbReference>
<dbReference type="SUPFAM" id="SSF111347">
    <property type="entry name" value="Rap/Ran-GAP"/>
    <property type="match status" value="1"/>
</dbReference>
<protein>
    <recommendedName>
        <fullName evidence="2">Rap-GAP domain-containing protein</fullName>
    </recommendedName>
</protein>
<dbReference type="Pfam" id="PF02145">
    <property type="entry name" value="Rap_GAP"/>
    <property type="match status" value="1"/>
</dbReference>
<dbReference type="PANTHER" id="PTHR10063:SF0">
    <property type="entry name" value="TUBERIN"/>
    <property type="match status" value="1"/>
</dbReference>
<dbReference type="AlphaFoldDB" id="A0AAV9JYE3"/>
<keyword evidence="1" id="KW-0343">GTPase activation</keyword>
<proteinExistence type="predicted"/>
<dbReference type="GO" id="GO:0032007">
    <property type="term" value="P:negative regulation of TOR signaling"/>
    <property type="evidence" value="ECO:0007669"/>
    <property type="project" value="TreeGrafter"/>
</dbReference>
<reference evidence="3 4" key="1">
    <citation type="submission" date="2021-11" db="EMBL/GenBank/DDBJ databases">
        <title>Black yeast isolated from Biological Soil Crust.</title>
        <authorList>
            <person name="Kurbessoian T."/>
        </authorList>
    </citation>
    <scope>NUCLEOTIDE SEQUENCE [LARGE SCALE GENOMIC DNA]</scope>
    <source>
        <strain evidence="3 4">CCFEE 5522</strain>
    </source>
</reference>
<dbReference type="PROSITE" id="PS50085">
    <property type="entry name" value="RAPGAP"/>
    <property type="match status" value="1"/>
</dbReference>
<dbReference type="GO" id="GO:0005634">
    <property type="term" value="C:nucleus"/>
    <property type="evidence" value="ECO:0007669"/>
    <property type="project" value="InterPro"/>
</dbReference>
<evidence type="ECO:0000256" key="1">
    <source>
        <dbReference type="ARBA" id="ARBA00022468"/>
    </source>
</evidence>
<feature type="domain" description="Rap-GAP" evidence="2">
    <location>
        <begin position="276"/>
        <end position="501"/>
    </location>
</feature>
<dbReference type="GO" id="GO:0005096">
    <property type="term" value="F:GTPase activator activity"/>
    <property type="evidence" value="ECO:0007669"/>
    <property type="project" value="UniProtKB-KW"/>
</dbReference>
<dbReference type="InterPro" id="IPR035974">
    <property type="entry name" value="Rap/Ran-GAP_sf"/>
</dbReference>
<name>A0AAV9JYE3_9PEZI</name>
<sequence>MDGVINKMSRMVTQKYLAIHVLHFIAGLSRLPDLYRNFKQQDYMRIFGVCRSYLQSARGTQSITERRHTPTSERSSITRNEEALPEYVYALAHHVIIFWYMSLREHDRGELKEYITSCLIYTDANGMDVIEDQGLVTIDMMDRIDCEPESGKWYSGGTADTANDAADTLRPFMSTDGQLTELHRLVGLLLVSTQTSLRTGKTIVTIRRPSGTALRMIEKGRAHVTLDGDHTDFLAVMPTDPDGATYGTIAIPKPSSALETRSIITLPQDDAVRRAIEAFDRTSALDSHKTGVIYIGERQTDEDRVLQNVSGSPDYRELLRGLGDLQLLKGATFNTQGLDRSDDVDGEFAIVWRNQVTEVVFHVTTLMPNSDDVRENTAKKKRHVGNDHVNIIFNNSGGQLDFSTLYNMFPGQLTYVYIVITPSARTSFVEARTENMTLDKRDRFYGVQVVASPDYPNVSPAAEEKVVSGASLPGIERFFGVPIFLAQQVASAKAFGGKVRE</sequence>
<organism evidence="3 4">
    <name type="scientific">Oleoguttula mirabilis</name>
    <dbReference type="NCBI Taxonomy" id="1507867"/>
    <lineage>
        <taxon>Eukaryota</taxon>
        <taxon>Fungi</taxon>
        <taxon>Dikarya</taxon>
        <taxon>Ascomycota</taxon>
        <taxon>Pezizomycotina</taxon>
        <taxon>Dothideomycetes</taxon>
        <taxon>Dothideomycetidae</taxon>
        <taxon>Mycosphaerellales</taxon>
        <taxon>Teratosphaeriaceae</taxon>
        <taxon>Oleoguttula</taxon>
    </lineage>
</organism>
<gene>
    <name evidence="3" type="ORF">LTR36_000248</name>
</gene>
<dbReference type="InterPro" id="IPR000331">
    <property type="entry name" value="Rap/Ran_GAP_dom"/>
</dbReference>
<dbReference type="InterPro" id="IPR027107">
    <property type="entry name" value="Tuberin/Ral-act_asu"/>
</dbReference>
<dbReference type="Proteomes" id="UP001324427">
    <property type="component" value="Unassembled WGS sequence"/>
</dbReference>
<dbReference type="GO" id="GO:0033596">
    <property type="term" value="C:TSC1-TSC2 complex"/>
    <property type="evidence" value="ECO:0007669"/>
    <property type="project" value="TreeGrafter"/>
</dbReference>
<dbReference type="PANTHER" id="PTHR10063">
    <property type="entry name" value="TUBERIN"/>
    <property type="match status" value="1"/>
</dbReference>
<comment type="caution">
    <text evidence="3">The sequence shown here is derived from an EMBL/GenBank/DDBJ whole genome shotgun (WGS) entry which is preliminary data.</text>
</comment>
<accession>A0AAV9JYE3</accession>
<dbReference type="Pfam" id="PF03542">
    <property type="entry name" value="Tuberin"/>
    <property type="match status" value="1"/>
</dbReference>